<dbReference type="EMBL" id="CM055748">
    <property type="protein sequence ID" value="KAJ7995277.1"/>
    <property type="molecule type" value="Genomic_DNA"/>
</dbReference>
<evidence type="ECO:0000313" key="2">
    <source>
        <dbReference type="Proteomes" id="UP001157502"/>
    </source>
</evidence>
<keyword evidence="2" id="KW-1185">Reference proteome</keyword>
<evidence type="ECO:0000313" key="1">
    <source>
        <dbReference type="EMBL" id="KAJ7995277.1"/>
    </source>
</evidence>
<dbReference type="Proteomes" id="UP001157502">
    <property type="component" value="Chromosome 21"/>
</dbReference>
<comment type="caution">
    <text evidence="1">The sequence shown here is derived from an EMBL/GenBank/DDBJ whole genome shotgun (WGS) entry which is preliminary data.</text>
</comment>
<proteinExistence type="predicted"/>
<organism evidence="1 2">
    <name type="scientific">Dallia pectoralis</name>
    <name type="common">Alaska blackfish</name>
    <dbReference type="NCBI Taxonomy" id="75939"/>
    <lineage>
        <taxon>Eukaryota</taxon>
        <taxon>Metazoa</taxon>
        <taxon>Chordata</taxon>
        <taxon>Craniata</taxon>
        <taxon>Vertebrata</taxon>
        <taxon>Euteleostomi</taxon>
        <taxon>Actinopterygii</taxon>
        <taxon>Neopterygii</taxon>
        <taxon>Teleostei</taxon>
        <taxon>Protacanthopterygii</taxon>
        <taxon>Esociformes</taxon>
        <taxon>Umbridae</taxon>
        <taxon>Dallia</taxon>
    </lineage>
</organism>
<sequence length="98" mass="10146">MLFPPPEGSLVSRRSGGGKRSAVRPLVTGDLVGGVGSGVRALPLTVNPDFCHPSSSSSRTLTALHSTEQSQMSVADLSPPRASPQGSTKDFTTKPTSR</sequence>
<protein>
    <submittedName>
        <fullName evidence="1">Uncharacterized protein</fullName>
    </submittedName>
</protein>
<accession>A0ACC2FVC2</accession>
<gene>
    <name evidence="1" type="ORF">DPEC_G00242870</name>
</gene>
<name>A0ACC2FVC2_DALPE</name>
<reference evidence="1" key="1">
    <citation type="submission" date="2021-05" db="EMBL/GenBank/DDBJ databases">
        <authorList>
            <person name="Pan Q."/>
            <person name="Jouanno E."/>
            <person name="Zahm M."/>
            <person name="Klopp C."/>
            <person name="Cabau C."/>
            <person name="Louis A."/>
            <person name="Berthelot C."/>
            <person name="Parey E."/>
            <person name="Roest Crollius H."/>
            <person name="Montfort J."/>
            <person name="Robinson-Rechavi M."/>
            <person name="Bouchez O."/>
            <person name="Lampietro C."/>
            <person name="Lopez Roques C."/>
            <person name="Donnadieu C."/>
            <person name="Postlethwait J."/>
            <person name="Bobe J."/>
            <person name="Dillon D."/>
            <person name="Chandos A."/>
            <person name="von Hippel F."/>
            <person name="Guiguen Y."/>
        </authorList>
    </citation>
    <scope>NUCLEOTIDE SEQUENCE</scope>
    <source>
        <strain evidence="1">YG-Jan2019</strain>
    </source>
</reference>